<name>A0A2T7CXK4_9POAL</name>
<dbReference type="Gramene" id="PUZ48078">
    <property type="protein sequence ID" value="PUZ48078"/>
    <property type="gene ID" value="GQ55_7G216400"/>
</dbReference>
<evidence type="ECO:0000313" key="5">
    <source>
        <dbReference type="EMBL" id="PUZ48078.1"/>
    </source>
</evidence>
<keyword evidence="2" id="KW-1015">Disulfide bond</keyword>
<evidence type="ECO:0000313" key="6">
    <source>
        <dbReference type="Proteomes" id="UP000244336"/>
    </source>
</evidence>
<dbReference type="STRING" id="1504633.A0A2T7CXK4"/>
<proteinExistence type="predicted"/>
<feature type="domain" description="Knottins-like" evidence="4">
    <location>
        <begin position="36"/>
        <end position="84"/>
    </location>
</feature>
<dbReference type="InterPro" id="IPR003614">
    <property type="entry name" value="Knottins"/>
</dbReference>
<evidence type="ECO:0000256" key="1">
    <source>
        <dbReference type="ARBA" id="ARBA00022729"/>
    </source>
</evidence>
<evidence type="ECO:0000256" key="3">
    <source>
        <dbReference type="SAM" id="SignalP"/>
    </source>
</evidence>
<sequence>MASMTSRRAAAPVLFFFLLLLVASEMGTTRVAEARHCVSQSHKFVGACMRKSNCQHVCQTEGFPSGECRHHGAILRKCFCTKSCYGEQGAVASRS</sequence>
<gene>
    <name evidence="5" type="ORF">GQ55_7G216400</name>
</gene>
<keyword evidence="6" id="KW-1185">Reference proteome</keyword>
<reference evidence="5 6" key="1">
    <citation type="submission" date="2018-04" db="EMBL/GenBank/DDBJ databases">
        <title>WGS assembly of Panicum hallii var. hallii HAL2.</title>
        <authorList>
            <person name="Lovell J."/>
            <person name="Jenkins J."/>
            <person name="Lowry D."/>
            <person name="Mamidi S."/>
            <person name="Sreedasyam A."/>
            <person name="Weng X."/>
            <person name="Barry K."/>
            <person name="Bonette J."/>
            <person name="Campitelli B."/>
            <person name="Daum C."/>
            <person name="Gordon S."/>
            <person name="Gould B."/>
            <person name="Lipzen A."/>
            <person name="MacQueen A."/>
            <person name="Palacio-Mejia J."/>
            <person name="Plott C."/>
            <person name="Shakirov E."/>
            <person name="Shu S."/>
            <person name="Yoshinaga Y."/>
            <person name="Zane M."/>
            <person name="Rokhsar D."/>
            <person name="Grimwood J."/>
            <person name="Schmutz J."/>
            <person name="Juenger T."/>
        </authorList>
    </citation>
    <scope>NUCLEOTIDE SEQUENCE [LARGE SCALE GENOMIC DNA]</scope>
    <source>
        <strain evidence="6">cv. HAL2</strain>
    </source>
</reference>
<dbReference type="EMBL" id="CM009755">
    <property type="protein sequence ID" value="PUZ48078.1"/>
    <property type="molecule type" value="Genomic_DNA"/>
</dbReference>
<dbReference type="Proteomes" id="UP000244336">
    <property type="component" value="Chromosome 7"/>
</dbReference>
<dbReference type="InterPro" id="IPR036574">
    <property type="entry name" value="Scorpion_toxin-like_sf"/>
</dbReference>
<dbReference type="Gene3D" id="3.30.30.10">
    <property type="entry name" value="Knottin, scorpion toxin-like"/>
    <property type="match status" value="1"/>
</dbReference>
<dbReference type="PANTHER" id="PTHR33147">
    <property type="entry name" value="DEFENSIN-LIKE PROTEIN 1"/>
    <property type="match status" value="1"/>
</dbReference>
<organism evidence="5 6">
    <name type="scientific">Panicum hallii var. hallii</name>
    <dbReference type="NCBI Taxonomy" id="1504633"/>
    <lineage>
        <taxon>Eukaryota</taxon>
        <taxon>Viridiplantae</taxon>
        <taxon>Streptophyta</taxon>
        <taxon>Embryophyta</taxon>
        <taxon>Tracheophyta</taxon>
        <taxon>Spermatophyta</taxon>
        <taxon>Magnoliopsida</taxon>
        <taxon>Liliopsida</taxon>
        <taxon>Poales</taxon>
        <taxon>Poaceae</taxon>
        <taxon>PACMAD clade</taxon>
        <taxon>Panicoideae</taxon>
        <taxon>Panicodae</taxon>
        <taxon>Paniceae</taxon>
        <taxon>Panicinae</taxon>
        <taxon>Panicum</taxon>
        <taxon>Panicum sect. Panicum</taxon>
    </lineage>
</organism>
<protein>
    <recommendedName>
        <fullName evidence="4">Knottins-like domain-containing protein</fullName>
    </recommendedName>
</protein>
<dbReference type="PANTHER" id="PTHR33147:SF39">
    <property type="entry name" value="DRO1 PROTEIN-RELATED"/>
    <property type="match status" value="1"/>
</dbReference>
<dbReference type="GO" id="GO:0006952">
    <property type="term" value="P:defense response"/>
    <property type="evidence" value="ECO:0007669"/>
    <property type="project" value="InterPro"/>
</dbReference>
<dbReference type="SMART" id="SM00505">
    <property type="entry name" value="Knot1"/>
    <property type="match status" value="1"/>
</dbReference>
<evidence type="ECO:0000256" key="2">
    <source>
        <dbReference type="ARBA" id="ARBA00023157"/>
    </source>
</evidence>
<dbReference type="SUPFAM" id="SSF57095">
    <property type="entry name" value="Scorpion toxin-like"/>
    <property type="match status" value="1"/>
</dbReference>
<feature type="signal peptide" evidence="3">
    <location>
        <begin position="1"/>
        <end position="34"/>
    </location>
</feature>
<accession>A0A2T7CXK4</accession>
<dbReference type="PROSITE" id="PS00940">
    <property type="entry name" value="GAMMA_THIONIN"/>
    <property type="match status" value="1"/>
</dbReference>
<evidence type="ECO:0000259" key="4">
    <source>
        <dbReference type="SMART" id="SM00505"/>
    </source>
</evidence>
<dbReference type="OrthoDB" id="683455at2759"/>
<feature type="chain" id="PRO_5015543525" description="Knottins-like domain-containing protein" evidence="3">
    <location>
        <begin position="35"/>
        <end position="95"/>
    </location>
</feature>
<dbReference type="AlphaFoldDB" id="A0A2T7CXK4"/>
<keyword evidence="1 3" id="KW-0732">Signal</keyword>
<dbReference type="InterPro" id="IPR008176">
    <property type="entry name" value="Defensin_plant"/>
</dbReference>
<dbReference type="Pfam" id="PF00304">
    <property type="entry name" value="Gamma-thionin"/>
    <property type="match status" value="1"/>
</dbReference>